<evidence type="ECO:0000256" key="9">
    <source>
        <dbReference type="SAM" id="Phobius"/>
    </source>
</evidence>
<sequence>MSILRDTLVVALIVVYVISKKTTFEMTYGFLKAEVIAGFINNLVLLFTIIFISYEAVLRLINPEEVKGLYVIIFGFLAFLINLFSAVILKTHHHEGENHHHHEDLNIKAAYLHLLSDAILSLAVVVGGLFIYLFSVYWIDPVLSIIFVIYILKEVTKALKENYHILMEGVPEKIDLKSLISELEKNFPEVLEIHDIHIWAVSSNDVYLSAHIVVKNLSEFDVLLERLEKFFSEKGITHITVQPEKPDKKCQILH</sequence>
<dbReference type="InterPro" id="IPR058533">
    <property type="entry name" value="Cation_efflux_TM"/>
</dbReference>
<dbReference type="InterPro" id="IPR002524">
    <property type="entry name" value="Cation_efflux"/>
</dbReference>
<feature type="domain" description="Cation efflux protein cytoplasmic" evidence="11">
    <location>
        <begin position="180"/>
        <end position="244"/>
    </location>
</feature>
<comment type="similarity">
    <text evidence="2">Belongs to the cation diffusion facilitator (CDF) transporter (TC 2.A.4) family. SLC30A subfamily.</text>
</comment>
<feature type="domain" description="Cation efflux protein transmembrane" evidence="10">
    <location>
        <begin position="8"/>
        <end position="167"/>
    </location>
</feature>
<dbReference type="GO" id="GO:0005385">
    <property type="term" value="F:zinc ion transmembrane transporter activity"/>
    <property type="evidence" value="ECO:0007669"/>
    <property type="project" value="TreeGrafter"/>
</dbReference>
<evidence type="ECO:0000259" key="10">
    <source>
        <dbReference type="Pfam" id="PF01545"/>
    </source>
</evidence>
<dbReference type="InterPro" id="IPR027469">
    <property type="entry name" value="Cation_efflux_TMD_sf"/>
</dbReference>
<evidence type="ECO:0000256" key="8">
    <source>
        <dbReference type="ARBA" id="ARBA00023136"/>
    </source>
</evidence>
<keyword evidence="7" id="KW-0406">Ion transport</keyword>
<accession>A0A146JB48</accession>
<evidence type="ECO:0000259" key="11">
    <source>
        <dbReference type="Pfam" id="PF16916"/>
    </source>
</evidence>
<keyword evidence="8 9" id="KW-0472">Membrane</keyword>
<feature type="transmembrane region" description="Helical" evidence="9">
    <location>
        <begin position="35"/>
        <end position="57"/>
    </location>
</feature>
<dbReference type="NCBIfam" id="TIGR01297">
    <property type="entry name" value="CDF"/>
    <property type="match status" value="1"/>
</dbReference>
<dbReference type="AlphaFoldDB" id="A0A146JB48"/>
<keyword evidence="6 9" id="KW-1133">Transmembrane helix</keyword>
<evidence type="ECO:0000256" key="4">
    <source>
        <dbReference type="ARBA" id="ARBA00022692"/>
    </source>
</evidence>
<proteinExistence type="inferred from homology"/>
<evidence type="ECO:0000313" key="12">
    <source>
        <dbReference type="EMBL" id="BAU79780.1"/>
    </source>
</evidence>
<feature type="transmembrane region" description="Helical" evidence="9">
    <location>
        <begin position="69"/>
        <end position="89"/>
    </location>
</feature>
<dbReference type="PANTHER" id="PTHR11562">
    <property type="entry name" value="CATION EFFLUX PROTEIN/ ZINC TRANSPORTER"/>
    <property type="match status" value="1"/>
</dbReference>
<keyword evidence="5" id="KW-0862">Zinc</keyword>
<evidence type="ECO:0000256" key="5">
    <source>
        <dbReference type="ARBA" id="ARBA00022906"/>
    </source>
</evidence>
<keyword evidence="4 9" id="KW-0812">Transmembrane</keyword>
<protein>
    <submittedName>
        <fullName evidence="12">Putative cation efflux system protein, CDF family</fullName>
    </submittedName>
</protein>
<comment type="subcellular location">
    <subcellularLocation>
        <location evidence="1">Membrane</location>
        <topology evidence="1">Multi-pass membrane protein</topology>
    </subcellularLocation>
</comment>
<dbReference type="SUPFAM" id="SSF160240">
    <property type="entry name" value="Cation efflux protein cytoplasmic domain-like"/>
    <property type="match status" value="1"/>
</dbReference>
<evidence type="ECO:0000256" key="1">
    <source>
        <dbReference type="ARBA" id="ARBA00004141"/>
    </source>
</evidence>
<name>A0A146JB48_9AQUI</name>
<dbReference type="PANTHER" id="PTHR11562:SF17">
    <property type="entry name" value="RE54080P-RELATED"/>
    <property type="match status" value="1"/>
</dbReference>
<dbReference type="GO" id="GO:0005886">
    <property type="term" value="C:plasma membrane"/>
    <property type="evidence" value="ECO:0007669"/>
    <property type="project" value="TreeGrafter"/>
</dbReference>
<keyword evidence="5" id="KW-0864">Zinc transport</keyword>
<evidence type="ECO:0000256" key="2">
    <source>
        <dbReference type="ARBA" id="ARBA00008873"/>
    </source>
</evidence>
<dbReference type="InterPro" id="IPR036837">
    <property type="entry name" value="Cation_efflux_CTD_sf"/>
</dbReference>
<dbReference type="EMBL" id="LC145123">
    <property type="protein sequence ID" value="BAU79780.1"/>
    <property type="molecule type" value="Genomic_DNA"/>
</dbReference>
<evidence type="ECO:0000256" key="7">
    <source>
        <dbReference type="ARBA" id="ARBA00023065"/>
    </source>
</evidence>
<dbReference type="InterPro" id="IPR050681">
    <property type="entry name" value="CDF/SLC30A"/>
</dbReference>
<reference evidence="12" key="1">
    <citation type="journal article" date="2016" name="Microbes Environ.">
        <title>In Situ Gene Expression Responsible for Sulfide Oxidation and CO2 Fixation of an Uncultured Large Sausage-Shaped Aquificae Bacterium in a Sulfidic Hot Spring.</title>
        <authorList>
            <person name="Tamazawa S."/>
            <person name="Yamamoto K."/>
            <person name="Takasaki K."/>
            <person name="Mitani Y."/>
            <person name="Hanada S."/>
            <person name="Kamagata Y."/>
            <person name="Tamaki H."/>
        </authorList>
    </citation>
    <scope>NUCLEOTIDE SEQUENCE</scope>
</reference>
<evidence type="ECO:0000256" key="6">
    <source>
        <dbReference type="ARBA" id="ARBA00022989"/>
    </source>
</evidence>
<evidence type="ECO:0000256" key="3">
    <source>
        <dbReference type="ARBA" id="ARBA00022448"/>
    </source>
</evidence>
<dbReference type="Pfam" id="PF01545">
    <property type="entry name" value="Cation_efflux"/>
    <property type="match status" value="1"/>
</dbReference>
<dbReference type="SUPFAM" id="SSF161111">
    <property type="entry name" value="Cation efflux protein transmembrane domain-like"/>
    <property type="match status" value="1"/>
</dbReference>
<organism evidence="12">
    <name type="scientific">uncultured Aquificaceae bacterium</name>
    <dbReference type="NCBI Taxonomy" id="374108"/>
    <lineage>
        <taxon>Bacteria</taxon>
        <taxon>Pseudomonadati</taxon>
        <taxon>Aquificota</taxon>
        <taxon>Aquificia</taxon>
        <taxon>Aquificales</taxon>
        <taxon>Aquificaceae</taxon>
        <taxon>environmental samples</taxon>
    </lineage>
</organism>
<dbReference type="Pfam" id="PF16916">
    <property type="entry name" value="ZT_dimer"/>
    <property type="match status" value="1"/>
</dbReference>
<dbReference type="Gene3D" id="1.20.1510.10">
    <property type="entry name" value="Cation efflux protein transmembrane domain"/>
    <property type="match status" value="1"/>
</dbReference>
<keyword evidence="3" id="KW-0813">Transport</keyword>
<feature type="transmembrane region" description="Helical" evidence="9">
    <location>
        <begin position="119"/>
        <end position="152"/>
    </location>
</feature>
<dbReference type="InterPro" id="IPR027470">
    <property type="entry name" value="Cation_efflux_CTD"/>
</dbReference>